<dbReference type="EMBL" id="BTPU01000027">
    <property type="protein sequence ID" value="GMQ62572.1"/>
    <property type="molecule type" value="Genomic_DNA"/>
</dbReference>
<protein>
    <submittedName>
        <fullName evidence="1">Uncharacterized protein</fullName>
    </submittedName>
</protein>
<accession>A0ACB5UIW4</accession>
<evidence type="ECO:0000313" key="1">
    <source>
        <dbReference type="EMBL" id="GMQ62572.1"/>
    </source>
</evidence>
<organism evidence="1 2">
    <name type="scientific">Vallitalea maricola</name>
    <dbReference type="NCBI Taxonomy" id="3074433"/>
    <lineage>
        <taxon>Bacteria</taxon>
        <taxon>Bacillati</taxon>
        <taxon>Bacillota</taxon>
        <taxon>Clostridia</taxon>
        <taxon>Lachnospirales</taxon>
        <taxon>Vallitaleaceae</taxon>
        <taxon>Vallitalea</taxon>
    </lineage>
</organism>
<evidence type="ECO:0000313" key="2">
    <source>
        <dbReference type="Proteomes" id="UP001374599"/>
    </source>
</evidence>
<keyword evidence="2" id="KW-1185">Reference proteome</keyword>
<dbReference type="Proteomes" id="UP001374599">
    <property type="component" value="Unassembled WGS sequence"/>
</dbReference>
<reference evidence="1" key="1">
    <citation type="submission" date="2023-09" db="EMBL/GenBank/DDBJ databases">
        <title>Vallitalea sediminicola and Vallitalea maricola sp. nov., anaerobic bacteria isolated from marine sediment.</title>
        <authorList>
            <person name="Hirano S."/>
            <person name="Maeda A."/>
            <person name="Terahara T."/>
            <person name="Mori K."/>
            <person name="Hamada M."/>
            <person name="Matsumoto R."/>
            <person name="Kobayashi T."/>
        </authorList>
    </citation>
    <scope>NUCLEOTIDE SEQUENCE</scope>
    <source>
        <strain evidence="1">AN17-2</strain>
    </source>
</reference>
<proteinExistence type="predicted"/>
<sequence length="570" mass="65000">MKNKKLARIITMVLVFSLILSNAAMAKNDNNKGNKGKSKVNWSELYKKHADEYKTWKYEYTKKFQDVEKEHWANKDIERMSAKNYILGNGNGKFLPNKPTKNIEVIAMILRIMGWEDDAKELDEIPELIENLDIPEWSVNYLAYAYIKGIITEDELKSFEANGAAKRYVVAKYIVRALGLNDKALDNDDEDLDFDDEESIPEGNNGYIYLINKLGLMSGFKNMFNPNGNLTRAEMAILFSRLDDKVDCDKDEVEMGEFVEISNGIITIKDDYESERYLLNENVVVYDIDGKEIKLTDLEVGDQLQLEFFDHKVVYIEVFEEKVDKILQTYKGEVTKVVETEGDKMISILVDNEEKAFVLNQDTTIKKEGQDDSLNFNDIQIGDVVKITKITEGEDSYISEIEIQVEELVTKVYEGIVMALTETTTNKLVTIRKDDDKEKTFIVDENTVIKKEGQDDELEVEDIKIGDVVKITEITEGDSVNVKEIEIQIEETVVKVYEGNVVSIAETVNEKLITVNVGDESKTFSIGEETIIKDHGEDAEVEDITLETKVRVTEITEGDEVKIALLEMID</sequence>
<gene>
    <name evidence="1" type="ORF">AN2V17_18040</name>
</gene>
<comment type="caution">
    <text evidence="1">The sequence shown here is derived from an EMBL/GenBank/DDBJ whole genome shotgun (WGS) entry which is preliminary data.</text>
</comment>
<name>A0ACB5UIW4_9FIRM</name>